<dbReference type="Proteomes" id="UP000824881">
    <property type="component" value="Unassembled WGS sequence"/>
</dbReference>
<name>A0ACB7J6T0_PLECO</name>
<proteinExistence type="predicted"/>
<evidence type="ECO:0000313" key="1">
    <source>
        <dbReference type="EMBL" id="KAG9226268.1"/>
    </source>
</evidence>
<organism evidence="1 2">
    <name type="scientific">Pleurotus cornucopiae</name>
    <name type="common">Cornucopia mushroom</name>
    <dbReference type="NCBI Taxonomy" id="5321"/>
    <lineage>
        <taxon>Eukaryota</taxon>
        <taxon>Fungi</taxon>
        <taxon>Dikarya</taxon>
        <taxon>Basidiomycota</taxon>
        <taxon>Agaricomycotina</taxon>
        <taxon>Agaricomycetes</taxon>
        <taxon>Agaricomycetidae</taxon>
        <taxon>Agaricales</taxon>
        <taxon>Pleurotineae</taxon>
        <taxon>Pleurotaceae</taxon>
        <taxon>Pleurotus</taxon>
    </lineage>
</organism>
<evidence type="ECO:0000313" key="2">
    <source>
        <dbReference type="Proteomes" id="UP000824881"/>
    </source>
</evidence>
<reference evidence="1 2" key="1">
    <citation type="journal article" date="2021" name="Appl. Environ. Microbiol.">
        <title>Genetic linkage and physical mapping for an oyster mushroom Pleurotus cornucopiae and QTL analysis for the trait cap color.</title>
        <authorList>
            <person name="Zhang Y."/>
            <person name="Gao W."/>
            <person name="Sonnenberg A."/>
            <person name="Chen Q."/>
            <person name="Zhang J."/>
            <person name="Huang C."/>
        </authorList>
    </citation>
    <scope>NUCLEOTIDE SEQUENCE [LARGE SCALE GENOMIC DNA]</scope>
    <source>
        <strain evidence="1">CCMSSC00406</strain>
    </source>
</reference>
<gene>
    <name evidence="1" type="ORF">CCMSSC00406_0003147</name>
</gene>
<protein>
    <submittedName>
        <fullName evidence="1">Uncharacterized protein</fullName>
    </submittedName>
</protein>
<keyword evidence="2" id="KW-1185">Reference proteome</keyword>
<accession>A0ACB7J6T0</accession>
<comment type="caution">
    <text evidence="1">The sequence shown here is derived from an EMBL/GenBank/DDBJ whole genome shotgun (WGS) entry which is preliminary data.</text>
</comment>
<dbReference type="EMBL" id="WQMT02000002">
    <property type="protein sequence ID" value="KAG9226268.1"/>
    <property type="molecule type" value="Genomic_DNA"/>
</dbReference>
<sequence length="774" mass="84159">MSAPQPSGSSSSPAATTSSSSAPSTFEFTKRKRWADLLINELADAIILVLSSSCTILFSGAAVTEILGWRDVDLLISVITAADNDQTNFQNSFHESLRTSEDLLSYTHLKCKTSHSATVPREILFEIKGYPHYVGDEQTCRCFFATAKPYPSRNAAMLNTFLDLKTENERLQQRLAHLRATVPVATNVDIGATNAMLYSNPLIHPTRSLSSIPSLLPSYNQPSGPGYYVPPNMGQNSFGALDGGEDDSEDALRKKRLKKSHTSEQALKVPKPSAMLVVFAGQSRFAEPTNQITTPLLVLLLRHPDCTYLAYLPYSSWTCYLYHNAFPDEFGLDSILPNASFTNKEARLGLTPIHISSIDDHHLAIYDIIENMPPSVFDLSQVPITAHSFNATRDQLAVSLNSNDAVVYARTGNEWTATETLAEHDKIITSIDWAPNSNRIVTASQDRNAYVWQQAPDALTGALVWKPTLVVLRINRAATHVRWSPKEDKFAVASGARAIAICSFDTENNWWVSKHLKKPIRSTVLSVDWHPNNVLLAAGSADMKARVFSAYIKEVDERPAPTVWGSKLPFNTVCGEYTSPNGGWVHAVGFSPSGDVLAFANHDSSISVVYPGGPIIHHIRISTLPLVTLTWTAEDTIIAAGHDCQPLAFSGNEGGWQLIGTLDDSKSSSAAKSGFNSPVGRLNSSAFNTFRDADTRGQMSPGGAGGSQDTKVLTVHQNTITSVRAYEWQGDRVAKVSTTGVDGNLVIWDADEVSALTTSAGNGLAGRLGGMHIR</sequence>